<sequence length="89" mass="10186">MEMRFNVGDAVRTRRKIKNDGTFPGLPWDALLLDKGEEGVVMDIGTFLLTKTVYTVYFPRLNIFVGCLEHELEALDEETNHLQGNNNRT</sequence>
<evidence type="ECO:0000313" key="3">
    <source>
        <dbReference type="EMBL" id="HEW45452.1"/>
    </source>
</evidence>
<proteinExistence type="inferred from homology"/>
<organism evidence="3">
    <name type="scientific">Hydrogenobacter sp</name>
    <dbReference type="NCBI Taxonomy" id="2152829"/>
    <lineage>
        <taxon>Bacteria</taxon>
        <taxon>Pseudomonadati</taxon>
        <taxon>Aquificota</taxon>
        <taxon>Aquificia</taxon>
        <taxon>Aquificales</taxon>
        <taxon>Aquificaceae</taxon>
        <taxon>Hydrogenobacter</taxon>
    </lineage>
</organism>
<evidence type="ECO:0000256" key="1">
    <source>
        <dbReference type="ARBA" id="ARBA00008027"/>
    </source>
</evidence>
<reference evidence="3" key="1">
    <citation type="journal article" date="2020" name="mSystems">
        <title>Genome- and Community-Level Interaction Insights into Carbon Utilization and Element Cycling Functions of Hydrothermarchaeota in Hydrothermal Sediment.</title>
        <authorList>
            <person name="Zhou Z."/>
            <person name="Liu Y."/>
            <person name="Xu W."/>
            <person name="Pan J."/>
            <person name="Luo Z.H."/>
            <person name="Li M."/>
        </authorList>
    </citation>
    <scope>NUCLEOTIDE SEQUENCE [LARGE SCALE GENOMIC DNA]</scope>
    <source>
        <strain evidence="3">SpSt-132</strain>
    </source>
</reference>
<comment type="caution">
    <text evidence="3">The sequence shown here is derived from an EMBL/GenBank/DDBJ whole genome shotgun (WGS) entry which is preliminary data.</text>
</comment>
<comment type="similarity">
    <text evidence="1">Belongs to the NifZ family.</text>
</comment>
<keyword evidence="2" id="KW-0535">Nitrogen fixation</keyword>
<dbReference type="GO" id="GO:0009399">
    <property type="term" value="P:nitrogen fixation"/>
    <property type="evidence" value="ECO:0007669"/>
    <property type="project" value="InterPro"/>
</dbReference>
<accession>A0A7C2ZI36</accession>
<dbReference type="InterPro" id="IPR007415">
    <property type="entry name" value="Nitrogenase_MoFe_mat_NifZ"/>
</dbReference>
<dbReference type="Pfam" id="PF04319">
    <property type="entry name" value="NifZ"/>
    <property type="match status" value="1"/>
</dbReference>
<dbReference type="EMBL" id="DSFP01000027">
    <property type="protein sequence ID" value="HEW45452.1"/>
    <property type="molecule type" value="Genomic_DNA"/>
</dbReference>
<protein>
    <submittedName>
        <fullName evidence="3">Nitrogen fixation protein NifZ</fullName>
    </submittedName>
</protein>
<gene>
    <name evidence="3" type="ORF">ENO47_02100</name>
</gene>
<evidence type="ECO:0000256" key="2">
    <source>
        <dbReference type="ARBA" id="ARBA00023231"/>
    </source>
</evidence>
<dbReference type="AlphaFoldDB" id="A0A7C2ZI36"/>
<name>A0A7C2ZI36_9AQUI</name>